<feature type="region of interest" description="Disordered" evidence="1">
    <location>
        <begin position="1"/>
        <end position="30"/>
    </location>
</feature>
<organism evidence="3 4">
    <name type="scientific">Nocardioides pocheonensis</name>
    <dbReference type="NCBI Taxonomy" id="661485"/>
    <lineage>
        <taxon>Bacteria</taxon>
        <taxon>Bacillati</taxon>
        <taxon>Actinomycetota</taxon>
        <taxon>Actinomycetes</taxon>
        <taxon>Propionibacteriales</taxon>
        <taxon>Nocardioidaceae</taxon>
        <taxon>Nocardioides</taxon>
    </lineage>
</organism>
<feature type="domain" description="VTC" evidence="2">
    <location>
        <begin position="50"/>
        <end position="254"/>
    </location>
</feature>
<comment type="caution">
    <text evidence="3">The sequence shown here is derived from an EMBL/GenBank/DDBJ whole genome shotgun (WGS) entry which is preliminary data.</text>
</comment>
<reference evidence="3 4" key="1">
    <citation type="submission" date="2018-11" db="EMBL/GenBank/DDBJ databases">
        <authorList>
            <person name="Li F."/>
        </authorList>
    </citation>
    <scope>NUCLEOTIDE SEQUENCE [LARGE SCALE GENOMIC DNA]</scope>
    <source>
        <strain evidence="3 4">Gsoil 818</strain>
    </source>
</reference>
<dbReference type="Proteomes" id="UP000279994">
    <property type="component" value="Unassembled WGS sequence"/>
</dbReference>
<dbReference type="EMBL" id="RJSF01000002">
    <property type="protein sequence ID" value="RNM17747.1"/>
    <property type="molecule type" value="Genomic_DNA"/>
</dbReference>
<dbReference type="Pfam" id="PF09359">
    <property type="entry name" value="VTC"/>
    <property type="match status" value="1"/>
</dbReference>
<dbReference type="AlphaFoldDB" id="A0A3N0GZ57"/>
<name>A0A3N0GZ57_9ACTN</name>
<dbReference type="InterPro" id="IPR018966">
    <property type="entry name" value="VTC_domain"/>
</dbReference>
<evidence type="ECO:0000259" key="2">
    <source>
        <dbReference type="Pfam" id="PF09359"/>
    </source>
</evidence>
<gene>
    <name evidence="3" type="ORF">EFL26_00295</name>
</gene>
<sequence>MDQLGRRGRGCVGRDRAARRGGGPVTPLDMGRRAPVGLPEVLAEAPATVRVDRKYIVPLEAAQEFVDGLPEEFRVLEIDGRRWTSYRSTYFDTDDLLTCRAHVQRRRRRWKFRSRLYVEDALARLEVKVQDGSGLTRKYFHQIDVDDHGRVSDRGRAFLGQQLEEAGFVDVGPVGPVVDVGYRRATLAAPGAGHRATIDHGVRCERNGRVVELDHGHVIVETKGGMVPGPADTLLRDLGQRPRSFSKYVASVSLTESGIADNDIRRLVGRELHVREVA</sequence>
<protein>
    <recommendedName>
        <fullName evidence="2">VTC domain-containing protein</fullName>
    </recommendedName>
</protein>
<accession>A0A3N0GZ57</accession>
<evidence type="ECO:0000313" key="4">
    <source>
        <dbReference type="Proteomes" id="UP000279994"/>
    </source>
</evidence>
<evidence type="ECO:0000256" key="1">
    <source>
        <dbReference type="SAM" id="MobiDB-lite"/>
    </source>
</evidence>
<proteinExistence type="predicted"/>
<evidence type="ECO:0000313" key="3">
    <source>
        <dbReference type="EMBL" id="RNM17747.1"/>
    </source>
</evidence>
<keyword evidence="4" id="KW-1185">Reference proteome</keyword>